<sequence length="83" mass="8573">MSKGGGGSYGNQFRNNEIRAESGSENVGIADSFNGPGQGGLNFSDDEVIAGERYKKVGVTGVGNTSRGGSTEEQGWSIDPCNL</sequence>
<evidence type="ECO:0000256" key="1">
    <source>
        <dbReference type="SAM" id="MobiDB-lite"/>
    </source>
</evidence>
<keyword evidence="3" id="KW-1185">Reference proteome</keyword>
<evidence type="ECO:0000313" key="3">
    <source>
        <dbReference type="Proteomes" id="UP001054821"/>
    </source>
</evidence>
<reference evidence="2 3" key="1">
    <citation type="journal article" date="2022" name="G3 (Bethesda)">
        <title>Whole-genome sequence and methylome profiling of the almond [Prunus dulcis (Mill.) D.A. Webb] cultivar 'Nonpareil'.</title>
        <authorList>
            <person name="D'Amico-Willman K.M."/>
            <person name="Ouma W.Z."/>
            <person name="Meulia T."/>
            <person name="Sideli G.M."/>
            <person name="Gradziel T.M."/>
            <person name="Fresnedo-Ramirez J."/>
        </authorList>
    </citation>
    <scope>NUCLEOTIDE SEQUENCE [LARGE SCALE GENOMIC DNA]</scope>
    <source>
        <strain evidence="2">Clone GOH B32 T37-40</strain>
    </source>
</reference>
<feature type="region of interest" description="Disordered" evidence="1">
    <location>
        <begin position="59"/>
        <end position="83"/>
    </location>
</feature>
<gene>
    <name evidence="2" type="ORF">L3X38_003083</name>
</gene>
<dbReference type="EMBL" id="JAJFAZ020000001">
    <property type="protein sequence ID" value="KAI5350192.1"/>
    <property type="molecule type" value="Genomic_DNA"/>
</dbReference>
<comment type="caution">
    <text evidence="2">The sequence shown here is derived from an EMBL/GenBank/DDBJ whole genome shotgun (WGS) entry which is preliminary data.</text>
</comment>
<feature type="compositionally biased region" description="Polar residues" evidence="1">
    <location>
        <begin position="62"/>
        <end position="74"/>
    </location>
</feature>
<dbReference type="AlphaFoldDB" id="A0AAD4X099"/>
<name>A0AAD4X099_PRUDU</name>
<evidence type="ECO:0000313" key="2">
    <source>
        <dbReference type="EMBL" id="KAI5350192.1"/>
    </source>
</evidence>
<accession>A0AAD4X099</accession>
<organism evidence="2 3">
    <name type="scientific">Prunus dulcis</name>
    <name type="common">Almond</name>
    <name type="synonym">Amygdalus dulcis</name>
    <dbReference type="NCBI Taxonomy" id="3755"/>
    <lineage>
        <taxon>Eukaryota</taxon>
        <taxon>Viridiplantae</taxon>
        <taxon>Streptophyta</taxon>
        <taxon>Embryophyta</taxon>
        <taxon>Tracheophyta</taxon>
        <taxon>Spermatophyta</taxon>
        <taxon>Magnoliopsida</taxon>
        <taxon>eudicotyledons</taxon>
        <taxon>Gunneridae</taxon>
        <taxon>Pentapetalae</taxon>
        <taxon>rosids</taxon>
        <taxon>fabids</taxon>
        <taxon>Rosales</taxon>
        <taxon>Rosaceae</taxon>
        <taxon>Amygdaloideae</taxon>
        <taxon>Amygdaleae</taxon>
        <taxon>Prunus</taxon>
    </lineage>
</organism>
<dbReference type="Proteomes" id="UP001054821">
    <property type="component" value="Chromosome 1"/>
</dbReference>
<proteinExistence type="predicted"/>
<protein>
    <submittedName>
        <fullName evidence="2">Uncharacterized protein</fullName>
    </submittedName>
</protein>
<feature type="region of interest" description="Disordered" evidence="1">
    <location>
        <begin position="1"/>
        <end position="44"/>
    </location>
</feature>